<accession>A0A9P4K021</accession>
<dbReference type="OrthoDB" id="1658288at2759"/>
<dbReference type="Gene3D" id="3.40.50.1820">
    <property type="entry name" value="alpha/beta hydrolase"/>
    <property type="match status" value="1"/>
</dbReference>
<dbReference type="AlphaFoldDB" id="A0A9P4K021"/>
<gene>
    <name evidence="1" type="ORF">CC78DRAFT_536906</name>
</gene>
<dbReference type="SUPFAM" id="SSF53474">
    <property type="entry name" value="alpha/beta-Hydrolases"/>
    <property type="match status" value="1"/>
</dbReference>
<dbReference type="Proteomes" id="UP000800093">
    <property type="component" value="Unassembled WGS sequence"/>
</dbReference>
<dbReference type="PANTHER" id="PTHR48182">
    <property type="entry name" value="PROTEIN SERAC1"/>
    <property type="match status" value="1"/>
</dbReference>
<dbReference type="PANTHER" id="PTHR48182:SF3">
    <property type="entry name" value="DUF676 DOMAIN-CONTAINING PROTEIN"/>
    <property type="match status" value="1"/>
</dbReference>
<reference evidence="2" key="1">
    <citation type="journal article" date="2020" name="Stud. Mycol.">
        <title>101 Dothideomycetes genomes: A test case for predicting lifestyles and emergence of pathogens.</title>
        <authorList>
            <person name="Haridas S."/>
            <person name="Albert R."/>
            <person name="Binder M."/>
            <person name="Bloem J."/>
            <person name="LaButti K."/>
            <person name="Salamov A."/>
            <person name="Andreopoulos B."/>
            <person name="Baker S."/>
            <person name="Barry K."/>
            <person name="Bills G."/>
            <person name="Bluhm B."/>
            <person name="Cannon C."/>
            <person name="Castanera R."/>
            <person name="Culley D."/>
            <person name="Daum C."/>
            <person name="Ezra D."/>
            <person name="Gonzalez J."/>
            <person name="Henrissat B."/>
            <person name="Kuo A."/>
            <person name="Liang C."/>
            <person name="Lipzen A."/>
            <person name="Lutzoni F."/>
            <person name="Magnuson J."/>
            <person name="Mondo S."/>
            <person name="Nolan M."/>
            <person name="Ohm R."/>
            <person name="Pangilinan J."/>
            <person name="Park H.-J."/>
            <person name="Ramirez L."/>
            <person name="Alfaro M."/>
            <person name="Sun H."/>
            <person name="Tritt A."/>
            <person name="Yoshinaga Y."/>
            <person name="Zwiers L.-H."/>
            <person name="Turgeon B."/>
            <person name="Goodwin S."/>
            <person name="Spatafora J."/>
            <person name="Crous P."/>
            <person name="Grigoriev I."/>
        </authorList>
    </citation>
    <scope>NUCLEOTIDE SEQUENCE [LARGE SCALE GENOMIC DNA]</scope>
    <source>
        <strain evidence="2">CBS 304.66</strain>
    </source>
</reference>
<proteinExistence type="predicted"/>
<dbReference type="InterPro" id="IPR029058">
    <property type="entry name" value="AB_hydrolase_fold"/>
</dbReference>
<name>A0A9P4K021_9PLEO</name>
<protein>
    <recommendedName>
        <fullName evidence="3">DUF676 domain-containing protein</fullName>
    </recommendedName>
</protein>
<sequence>MVRPVTEHDTGIKVLCEAPTEAAQSVECVDIVAIHGIGAHPDDSWCKNAGTTETPQWVNWLEAENMLPAVAPNARIMRYGYESQWFGEGAMRQKASTVAKRLLLALRRERKGYPYRPLVFIAHCFGGLVVLKALLDARHAPDEWPGIYASTTGLIFFGTPFRGAEGMSQMEMLEAARREYEEDMVQPYILNILEPGNEFLQELVDQFGKTRQEANKAAVACFYELKSSNVGKIVGREDRIRFVVSESSGCLDLSDATNKFSLSRSHFDMNKFGKPTEEDFQTLKDVVQAMIEESPGLVAARYKCTYSTS</sequence>
<evidence type="ECO:0000313" key="2">
    <source>
        <dbReference type="Proteomes" id="UP000800093"/>
    </source>
</evidence>
<keyword evidence="2" id="KW-1185">Reference proteome</keyword>
<dbReference type="EMBL" id="ML986702">
    <property type="protein sequence ID" value="KAF2259703.1"/>
    <property type="molecule type" value="Genomic_DNA"/>
</dbReference>
<evidence type="ECO:0000313" key="1">
    <source>
        <dbReference type="EMBL" id="KAF2259703.1"/>
    </source>
</evidence>
<dbReference type="InterPro" id="IPR052374">
    <property type="entry name" value="SERAC1"/>
</dbReference>
<organism evidence="1 2">
    <name type="scientific">Lojkania enalia</name>
    <dbReference type="NCBI Taxonomy" id="147567"/>
    <lineage>
        <taxon>Eukaryota</taxon>
        <taxon>Fungi</taxon>
        <taxon>Dikarya</taxon>
        <taxon>Ascomycota</taxon>
        <taxon>Pezizomycotina</taxon>
        <taxon>Dothideomycetes</taxon>
        <taxon>Pleosporomycetidae</taxon>
        <taxon>Pleosporales</taxon>
        <taxon>Pleosporales incertae sedis</taxon>
        <taxon>Lojkania</taxon>
    </lineage>
</organism>
<evidence type="ECO:0008006" key="3">
    <source>
        <dbReference type="Google" id="ProtNLM"/>
    </source>
</evidence>
<comment type="caution">
    <text evidence="1">The sequence shown here is derived from an EMBL/GenBank/DDBJ whole genome shotgun (WGS) entry which is preliminary data.</text>
</comment>